<dbReference type="Gene3D" id="3.40.190.150">
    <property type="entry name" value="Bordetella uptake gene, domain 1"/>
    <property type="match status" value="1"/>
</dbReference>
<feature type="chain" id="PRO_5047384833" evidence="2">
    <location>
        <begin position="21"/>
        <end position="322"/>
    </location>
</feature>
<comment type="similarity">
    <text evidence="1">Belongs to the UPF0065 (bug) family.</text>
</comment>
<gene>
    <name evidence="3" type="ORF">V5F30_24380</name>
</gene>
<dbReference type="InterPro" id="IPR042100">
    <property type="entry name" value="Bug_dom1"/>
</dbReference>
<dbReference type="SUPFAM" id="SSF53850">
    <property type="entry name" value="Periplasmic binding protein-like II"/>
    <property type="match status" value="1"/>
</dbReference>
<dbReference type="PANTHER" id="PTHR42928:SF5">
    <property type="entry name" value="BLR1237 PROTEIN"/>
    <property type="match status" value="1"/>
</dbReference>
<proteinExistence type="inferred from homology"/>
<keyword evidence="4" id="KW-1185">Reference proteome</keyword>
<dbReference type="PANTHER" id="PTHR42928">
    <property type="entry name" value="TRICARBOXYLATE-BINDING PROTEIN"/>
    <property type="match status" value="1"/>
</dbReference>
<name>A0ABW6ZNE4_9HYPH</name>
<keyword evidence="2" id="KW-0732">Signal</keyword>
<evidence type="ECO:0000256" key="1">
    <source>
        <dbReference type="ARBA" id="ARBA00006987"/>
    </source>
</evidence>
<accession>A0ABW6ZNE4</accession>
<sequence>MLRLFVAVAVALFACGSATAQISYPDRPVRLIVGFAPGGATDVAARLLAADLTKLLKQQVVVENKVGGAGMIGMDAVAKAKPDGYTVGLAGVGATAITPYLDPNPSYIPTRDLDVVGKFYTADFVLAARPDLPQKRLKDLLAYAKANPGKVTFGSVGVASLNQIHHEELARLGGAKMLHIPYPGEAPIVPALLTSQIDIAYLTPQAADAFVREGKLKLLASGGPQRSLSYPDLPTVAEQTGWQDYASYSWTVLVVPKGTPADIITKLNGALNAVVAQPAFRARMEKLGLTVAGGTAAQAQAFVADEVAKFRELVKLNGIKRE</sequence>
<dbReference type="RefSeq" id="WP_394013927.1">
    <property type="nucleotide sequence ID" value="NZ_JBAFUR010000010.1"/>
</dbReference>
<protein>
    <submittedName>
        <fullName evidence="3">Tripartite tricarboxylate transporter substrate binding protein</fullName>
    </submittedName>
</protein>
<reference evidence="3 4" key="1">
    <citation type="submission" date="2024-02" db="EMBL/GenBank/DDBJ databases">
        <title>Expansion and revision of Xanthobacter and proposal of Roseixanthobacter gen. nov.</title>
        <authorList>
            <person name="Soltysiak M.P.M."/>
            <person name="Jalihal A."/>
            <person name="Ory A."/>
            <person name="Chrisophersen C."/>
            <person name="Lee A.D."/>
            <person name="Boulton J."/>
            <person name="Springer M."/>
        </authorList>
    </citation>
    <scope>NUCLEOTIDE SEQUENCE [LARGE SCALE GENOMIC DNA]</scope>
    <source>
        <strain evidence="3 4">CB5</strain>
    </source>
</reference>
<organism evidence="3 4">
    <name type="scientific">Xanthobacter aminoxidans</name>
    <dbReference type="NCBI Taxonomy" id="186280"/>
    <lineage>
        <taxon>Bacteria</taxon>
        <taxon>Pseudomonadati</taxon>
        <taxon>Pseudomonadota</taxon>
        <taxon>Alphaproteobacteria</taxon>
        <taxon>Hyphomicrobiales</taxon>
        <taxon>Xanthobacteraceae</taxon>
        <taxon>Xanthobacter</taxon>
    </lineage>
</organism>
<evidence type="ECO:0000256" key="2">
    <source>
        <dbReference type="SAM" id="SignalP"/>
    </source>
</evidence>
<dbReference type="InterPro" id="IPR005064">
    <property type="entry name" value="BUG"/>
</dbReference>
<dbReference type="EMBL" id="JBAFUR010000010">
    <property type="protein sequence ID" value="MFG1255370.1"/>
    <property type="molecule type" value="Genomic_DNA"/>
</dbReference>
<dbReference type="Proteomes" id="UP001604043">
    <property type="component" value="Unassembled WGS sequence"/>
</dbReference>
<dbReference type="Gene3D" id="3.40.190.10">
    <property type="entry name" value="Periplasmic binding protein-like II"/>
    <property type="match status" value="1"/>
</dbReference>
<dbReference type="CDD" id="cd07012">
    <property type="entry name" value="PBP2_Bug_TTT"/>
    <property type="match status" value="1"/>
</dbReference>
<feature type="signal peptide" evidence="2">
    <location>
        <begin position="1"/>
        <end position="20"/>
    </location>
</feature>
<dbReference type="Pfam" id="PF03401">
    <property type="entry name" value="TctC"/>
    <property type="match status" value="1"/>
</dbReference>
<evidence type="ECO:0000313" key="3">
    <source>
        <dbReference type="EMBL" id="MFG1255370.1"/>
    </source>
</evidence>
<dbReference type="PIRSF" id="PIRSF017082">
    <property type="entry name" value="YflP"/>
    <property type="match status" value="1"/>
</dbReference>
<dbReference type="PROSITE" id="PS51257">
    <property type="entry name" value="PROKAR_LIPOPROTEIN"/>
    <property type="match status" value="1"/>
</dbReference>
<evidence type="ECO:0000313" key="4">
    <source>
        <dbReference type="Proteomes" id="UP001604043"/>
    </source>
</evidence>
<comment type="caution">
    <text evidence="3">The sequence shown here is derived from an EMBL/GenBank/DDBJ whole genome shotgun (WGS) entry which is preliminary data.</text>
</comment>